<dbReference type="PANTHER" id="PTHR22770">
    <property type="entry name" value="UBIQUITIN CONJUGATING ENZYME 7 INTERACTING PROTEIN-RELATED"/>
    <property type="match status" value="1"/>
</dbReference>
<dbReference type="GO" id="GO:0008270">
    <property type="term" value="F:zinc ion binding"/>
    <property type="evidence" value="ECO:0007669"/>
    <property type="project" value="UniProtKB-KW"/>
</dbReference>
<feature type="domain" description="E3 ubiquitin-protein ligase RNF216 RING finger HC subclass" evidence="8">
    <location>
        <begin position="306"/>
        <end position="384"/>
    </location>
</feature>
<evidence type="ECO:0000256" key="2">
    <source>
        <dbReference type="ARBA" id="ARBA00022723"/>
    </source>
</evidence>
<evidence type="ECO:0000256" key="5">
    <source>
        <dbReference type="ARBA" id="ARBA00022833"/>
    </source>
</evidence>
<dbReference type="InterPro" id="IPR058758">
    <property type="entry name" value="UBA_RNF216"/>
</dbReference>
<name>A0A4Z1KSS3_9HELO</name>
<evidence type="ECO:0000313" key="10">
    <source>
        <dbReference type="Proteomes" id="UP000297280"/>
    </source>
</evidence>
<dbReference type="Pfam" id="PF26191">
    <property type="entry name" value="RING-HC_RBR_RNF216"/>
    <property type="match status" value="1"/>
</dbReference>
<keyword evidence="5" id="KW-0862">Zinc</keyword>
<dbReference type="Proteomes" id="UP000297280">
    <property type="component" value="Unassembled WGS sequence"/>
</dbReference>
<evidence type="ECO:0000256" key="4">
    <source>
        <dbReference type="ARBA" id="ARBA00022786"/>
    </source>
</evidence>
<gene>
    <name evidence="9" type="ORF">BPOR_0312g00050</name>
</gene>
<comment type="pathway">
    <text evidence="1">Protein modification; protein ubiquitination.</text>
</comment>
<organism evidence="9 10">
    <name type="scientific">Botrytis porri</name>
    <dbReference type="NCBI Taxonomy" id="87229"/>
    <lineage>
        <taxon>Eukaryota</taxon>
        <taxon>Fungi</taxon>
        <taxon>Dikarya</taxon>
        <taxon>Ascomycota</taxon>
        <taxon>Pezizomycotina</taxon>
        <taxon>Leotiomycetes</taxon>
        <taxon>Helotiales</taxon>
        <taxon>Sclerotiniaceae</taxon>
        <taxon>Botrytis</taxon>
    </lineage>
</organism>
<evidence type="ECO:0008006" key="11">
    <source>
        <dbReference type="Google" id="ProtNLM"/>
    </source>
</evidence>
<protein>
    <recommendedName>
        <fullName evidence="11">RING-type domain-containing protein</fullName>
    </recommendedName>
</protein>
<feature type="compositionally biased region" description="Polar residues" evidence="6">
    <location>
        <begin position="8"/>
        <end position="34"/>
    </location>
</feature>
<feature type="region of interest" description="Disordered" evidence="6">
    <location>
        <begin position="1"/>
        <end position="48"/>
    </location>
</feature>
<dbReference type="InterPro" id="IPR051628">
    <property type="entry name" value="LUBAC_E3_Ligases"/>
</dbReference>
<dbReference type="InterPro" id="IPR047544">
    <property type="entry name" value="RING-HC_RBR_RNF216"/>
</dbReference>
<evidence type="ECO:0000259" key="7">
    <source>
        <dbReference type="Pfam" id="PF26112"/>
    </source>
</evidence>
<evidence type="ECO:0000256" key="3">
    <source>
        <dbReference type="ARBA" id="ARBA00022771"/>
    </source>
</evidence>
<dbReference type="STRING" id="87229.A0A4Z1KSS3"/>
<keyword evidence="3" id="KW-0863">Zinc-finger</keyword>
<evidence type="ECO:0000256" key="1">
    <source>
        <dbReference type="ARBA" id="ARBA00004906"/>
    </source>
</evidence>
<keyword evidence="2" id="KW-0479">Metal-binding</keyword>
<feature type="domain" description="E3 ubiquitin-protein ligase RNF216 UBA" evidence="7">
    <location>
        <begin position="164"/>
        <end position="304"/>
    </location>
</feature>
<comment type="caution">
    <text evidence="9">The sequence shown here is derived from an EMBL/GenBank/DDBJ whole genome shotgun (WGS) entry which is preliminary data.</text>
</comment>
<accession>A0A4Z1KSS3</accession>
<proteinExistence type="predicted"/>
<dbReference type="Pfam" id="PF26112">
    <property type="entry name" value="UBA_RNF216"/>
    <property type="match status" value="1"/>
</dbReference>
<dbReference type="EMBL" id="PQXO01000311">
    <property type="protein sequence ID" value="TGO86339.1"/>
    <property type="molecule type" value="Genomic_DNA"/>
</dbReference>
<reference evidence="9 10" key="1">
    <citation type="submission" date="2017-12" db="EMBL/GenBank/DDBJ databases">
        <title>Comparative genomics of Botrytis spp.</title>
        <authorList>
            <person name="Valero-Jimenez C.A."/>
            <person name="Tapia P."/>
            <person name="Veloso J."/>
            <person name="Silva-Moreno E."/>
            <person name="Staats M."/>
            <person name="Valdes J.H."/>
            <person name="Van Kan J.A.L."/>
        </authorList>
    </citation>
    <scope>NUCLEOTIDE SEQUENCE [LARGE SCALE GENOMIC DNA]</scope>
    <source>
        <strain evidence="9 10">MUCL3349</strain>
    </source>
</reference>
<sequence>MMVFSGILKSTNQNTSHPSATATIDSTSQQTANTSDERSKSTSPTVSATAASLITNPAGSPYIHTKENLLPLDAEILDLRELNHSLEALAAIFPDVQVEVFREMLSSFEEESRLAVVTEALLKHKMKYVRGRYRVASKEREKEKADDNEDETKLQDSKGIVPVEEKFRSEGYKKAVKTVAYHEFKGLPRSTINAVLAERNHSYTLARPTLVDLSSKSWRFSISSFFSRRKPLTAVEAGHHPLVVWQSSGQGSIMPTIKTTGSPELDQELFDSLIIPLQQRALLEREEKDHALALEINNHEAEEQEALHDCECCYTAYAFEELSACDIGGHFICFQCIRHAGNEAIFGQGWQRNIDLNGGTLRCLAAMAGECTGCIPQEQVRRAF</sequence>
<dbReference type="CDD" id="cd16630">
    <property type="entry name" value="RING-HC_RBR_RNF216"/>
    <property type="match status" value="1"/>
</dbReference>
<dbReference type="PANTHER" id="PTHR22770:SF42">
    <property type="entry name" value="FINGER PROTEIN (ZIN), PUTATIVE (AFU_ORTHOLOGUE AFUA_4G03910)-RELATED"/>
    <property type="match status" value="1"/>
</dbReference>
<dbReference type="AlphaFoldDB" id="A0A4Z1KSS3"/>
<keyword evidence="4" id="KW-0833">Ubl conjugation pathway</keyword>
<evidence type="ECO:0000256" key="6">
    <source>
        <dbReference type="SAM" id="MobiDB-lite"/>
    </source>
</evidence>
<keyword evidence="10" id="KW-1185">Reference proteome</keyword>
<evidence type="ECO:0000259" key="8">
    <source>
        <dbReference type="Pfam" id="PF26191"/>
    </source>
</evidence>
<evidence type="ECO:0000313" key="9">
    <source>
        <dbReference type="EMBL" id="TGO86339.1"/>
    </source>
</evidence>